<evidence type="ECO:0000256" key="1">
    <source>
        <dbReference type="SAM" id="MobiDB-lite"/>
    </source>
</evidence>
<sequence length="348" mass="39409">MSSQVLERVARERARWCKNRQRQLTRIGSCGVSWCALAWIDVVCVEVSIAGTTCASWVMLPRTRTQVARVDLKSVFKLSRVELQARLEFDSELFQVDSESTQVDSNRAKLVEVSLHCSEYTGMNTNHSNGSTSSGISSKSLSSQSAQPSFSIWNEDSPQTSNGHRRPPGVQRKVQDYDRPWFRMPDSKEKKHQKESRLQTHLHGKIERWRVTETNDIAVDCELKRAQQIGVNTSAEFEQVEQLRMEAGAGNRSRQRSRRGNQFQTRKSEALEQLDLKAGCIEAALNPQLVMAGSWCCAAGIQLHFFDAEAAIWRNYLFQPMRVSYRTPISSIISVIALAWLLLSTSII</sequence>
<proteinExistence type="predicted"/>
<name>A0AAD6V3X4_9AGAR</name>
<feature type="compositionally biased region" description="Basic and acidic residues" evidence="1">
    <location>
        <begin position="173"/>
        <end position="189"/>
    </location>
</feature>
<gene>
    <name evidence="2" type="ORF">GGX14DRAFT_401687</name>
</gene>
<keyword evidence="3" id="KW-1185">Reference proteome</keyword>
<organism evidence="2 3">
    <name type="scientific">Mycena pura</name>
    <dbReference type="NCBI Taxonomy" id="153505"/>
    <lineage>
        <taxon>Eukaryota</taxon>
        <taxon>Fungi</taxon>
        <taxon>Dikarya</taxon>
        <taxon>Basidiomycota</taxon>
        <taxon>Agaricomycotina</taxon>
        <taxon>Agaricomycetes</taxon>
        <taxon>Agaricomycetidae</taxon>
        <taxon>Agaricales</taxon>
        <taxon>Marasmiineae</taxon>
        <taxon>Mycenaceae</taxon>
        <taxon>Mycena</taxon>
    </lineage>
</organism>
<accession>A0AAD6V3X4</accession>
<feature type="compositionally biased region" description="Low complexity" evidence="1">
    <location>
        <begin position="128"/>
        <end position="151"/>
    </location>
</feature>
<feature type="compositionally biased region" description="Polar residues" evidence="1">
    <location>
        <begin position="152"/>
        <end position="162"/>
    </location>
</feature>
<feature type="region of interest" description="Disordered" evidence="1">
    <location>
        <begin position="122"/>
        <end position="200"/>
    </location>
</feature>
<reference evidence="2" key="1">
    <citation type="submission" date="2023-03" db="EMBL/GenBank/DDBJ databases">
        <title>Massive genome expansion in bonnet fungi (Mycena s.s.) driven by repeated elements and novel gene families across ecological guilds.</title>
        <authorList>
            <consortium name="Lawrence Berkeley National Laboratory"/>
            <person name="Harder C.B."/>
            <person name="Miyauchi S."/>
            <person name="Viragh M."/>
            <person name="Kuo A."/>
            <person name="Thoen E."/>
            <person name="Andreopoulos B."/>
            <person name="Lu D."/>
            <person name="Skrede I."/>
            <person name="Drula E."/>
            <person name="Henrissat B."/>
            <person name="Morin E."/>
            <person name="Kohler A."/>
            <person name="Barry K."/>
            <person name="LaButti K."/>
            <person name="Morin E."/>
            <person name="Salamov A."/>
            <person name="Lipzen A."/>
            <person name="Mereny Z."/>
            <person name="Hegedus B."/>
            <person name="Baldrian P."/>
            <person name="Stursova M."/>
            <person name="Weitz H."/>
            <person name="Taylor A."/>
            <person name="Grigoriev I.V."/>
            <person name="Nagy L.G."/>
            <person name="Martin F."/>
            <person name="Kauserud H."/>
        </authorList>
    </citation>
    <scope>NUCLEOTIDE SEQUENCE</scope>
    <source>
        <strain evidence="2">9144</strain>
    </source>
</reference>
<dbReference type="AlphaFoldDB" id="A0AAD6V3X4"/>
<protein>
    <submittedName>
        <fullName evidence="2">Uncharacterized protein</fullName>
    </submittedName>
</protein>
<evidence type="ECO:0000313" key="2">
    <source>
        <dbReference type="EMBL" id="KAJ7199053.1"/>
    </source>
</evidence>
<dbReference type="EMBL" id="JARJCW010000070">
    <property type="protein sequence ID" value="KAJ7199053.1"/>
    <property type="molecule type" value="Genomic_DNA"/>
</dbReference>
<dbReference type="Proteomes" id="UP001219525">
    <property type="component" value="Unassembled WGS sequence"/>
</dbReference>
<evidence type="ECO:0000313" key="3">
    <source>
        <dbReference type="Proteomes" id="UP001219525"/>
    </source>
</evidence>
<comment type="caution">
    <text evidence="2">The sequence shown here is derived from an EMBL/GenBank/DDBJ whole genome shotgun (WGS) entry which is preliminary data.</text>
</comment>